<keyword evidence="2" id="KW-1185">Reference proteome</keyword>
<organism evidence="1 2">
    <name type="scientific">Coniosporium uncinatum</name>
    <dbReference type="NCBI Taxonomy" id="93489"/>
    <lineage>
        <taxon>Eukaryota</taxon>
        <taxon>Fungi</taxon>
        <taxon>Dikarya</taxon>
        <taxon>Ascomycota</taxon>
        <taxon>Pezizomycotina</taxon>
        <taxon>Dothideomycetes</taxon>
        <taxon>Dothideomycetes incertae sedis</taxon>
        <taxon>Coniosporium</taxon>
    </lineage>
</organism>
<accession>A0ACC3DIR0</accession>
<gene>
    <name evidence="1" type="ORF">LTS18_012812</name>
</gene>
<name>A0ACC3DIR0_9PEZI</name>
<dbReference type="EMBL" id="JAWDJW010003887">
    <property type="protein sequence ID" value="KAK3076512.1"/>
    <property type="molecule type" value="Genomic_DNA"/>
</dbReference>
<proteinExistence type="predicted"/>
<evidence type="ECO:0000313" key="1">
    <source>
        <dbReference type="EMBL" id="KAK3076512.1"/>
    </source>
</evidence>
<sequence length="59" mass="6343">MLVFDGRLERMGAEGYRTVRRVFDDPDEGKGNGYTEAPCGRCPVFGLCEEGGPVSAGNC</sequence>
<evidence type="ECO:0000313" key="2">
    <source>
        <dbReference type="Proteomes" id="UP001186974"/>
    </source>
</evidence>
<reference evidence="1" key="1">
    <citation type="submission" date="2024-09" db="EMBL/GenBank/DDBJ databases">
        <title>Black Yeasts Isolated from many extreme environments.</title>
        <authorList>
            <person name="Coleine C."/>
            <person name="Stajich J.E."/>
            <person name="Selbmann L."/>
        </authorList>
    </citation>
    <scope>NUCLEOTIDE SEQUENCE</scope>
    <source>
        <strain evidence="1">CCFEE 5737</strain>
    </source>
</reference>
<feature type="non-terminal residue" evidence="1">
    <location>
        <position position="59"/>
    </location>
</feature>
<dbReference type="Proteomes" id="UP001186974">
    <property type="component" value="Unassembled WGS sequence"/>
</dbReference>
<protein>
    <submittedName>
        <fullName evidence="1">Uncharacterized protein</fullName>
    </submittedName>
</protein>
<comment type="caution">
    <text evidence="1">The sequence shown here is derived from an EMBL/GenBank/DDBJ whole genome shotgun (WGS) entry which is preliminary data.</text>
</comment>